<evidence type="ECO:0000256" key="11">
    <source>
        <dbReference type="SAM" id="SignalP"/>
    </source>
</evidence>
<evidence type="ECO:0000256" key="5">
    <source>
        <dbReference type="ARBA" id="ARBA00022490"/>
    </source>
</evidence>
<dbReference type="EMBL" id="JAFEMO010000002">
    <property type="protein sequence ID" value="KAH7575356.1"/>
    <property type="molecule type" value="Genomic_DNA"/>
</dbReference>
<dbReference type="Pfam" id="PF05153">
    <property type="entry name" value="MIOX"/>
    <property type="match status" value="1"/>
</dbReference>
<keyword evidence="6" id="KW-0060">Ascorbate biosynthesis</keyword>
<sequence>MLCFPSPSLVAVSLATISIALPSWPSFSSPSLPRCRFGIPPSLTAVFPRLPSRTEISLSRLCSHAISVTDLGCFILALKGFLNGQLLYFKENADYNNLAYNTKYEVYSKGCGLNNVMMSWGHDDSMYLVAKENKTTLPSAALFIIRYHSFYPLHRSGVYKNLINKEDVENLKWLQAFK</sequence>
<evidence type="ECO:0000256" key="7">
    <source>
        <dbReference type="ARBA" id="ARBA00022723"/>
    </source>
</evidence>
<dbReference type="InterPro" id="IPR007828">
    <property type="entry name" value="Inositol_oxygenase"/>
</dbReference>
<evidence type="ECO:0000256" key="1">
    <source>
        <dbReference type="ARBA" id="ARBA00004496"/>
    </source>
</evidence>
<gene>
    <name evidence="12" type="ORF">JRO89_XS02G0090300</name>
</gene>
<keyword evidence="5 10" id="KW-0963">Cytoplasm</keyword>
<comment type="similarity">
    <text evidence="3 10">Belongs to the myo-inositol oxygenase family.</text>
</comment>
<feature type="chain" id="PRO_5046969735" description="Inositol oxygenase" evidence="11">
    <location>
        <begin position="21"/>
        <end position="178"/>
    </location>
</feature>
<evidence type="ECO:0000256" key="4">
    <source>
        <dbReference type="ARBA" id="ARBA00011919"/>
    </source>
</evidence>
<keyword evidence="11" id="KW-0732">Signal</keyword>
<evidence type="ECO:0000313" key="12">
    <source>
        <dbReference type="EMBL" id="KAH7575356.1"/>
    </source>
</evidence>
<name>A0ABQ8IF99_9ROSI</name>
<evidence type="ECO:0000313" key="13">
    <source>
        <dbReference type="Proteomes" id="UP000827721"/>
    </source>
</evidence>
<evidence type="ECO:0000256" key="8">
    <source>
        <dbReference type="ARBA" id="ARBA00023002"/>
    </source>
</evidence>
<organism evidence="12 13">
    <name type="scientific">Xanthoceras sorbifolium</name>
    <dbReference type="NCBI Taxonomy" id="99658"/>
    <lineage>
        <taxon>Eukaryota</taxon>
        <taxon>Viridiplantae</taxon>
        <taxon>Streptophyta</taxon>
        <taxon>Embryophyta</taxon>
        <taxon>Tracheophyta</taxon>
        <taxon>Spermatophyta</taxon>
        <taxon>Magnoliopsida</taxon>
        <taxon>eudicotyledons</taxon>
        <taxon>Gunneridae</taxon>
        <taxon>Pentapetalae</taxon>
        <taxon>rosids</taxon>
        <taxon>malvids</taxon>
        <taxon>Sapindales</taxon>
        <taxon>Sapindaceae</taxon>
        <taxon>Xanthoceroideae</taxon>
        <taxon>Xanthoceras</taxon>
    </lineage>
</organism>
<keyword evidence="7 10" id="KW-0479">Metal-binding</keyword>
<evidence type="ECO:0000256" key="2">
    <source>
        <dbReference type="ARBA" id="ARBA00005167"/>
    </source>
</evidence>
<dbReference type="SUPFAM" id="SSF109604">
    <property type="entry name" value="HD-domain/PDEase-like"/>
    <property type="match status" value="1"/>
</dbReference>
<evidence type="ECO:0000256" key="9">
    <source>
        <dbReference type="ARBA" id="ARBA00023004"/>
    </source>
</evidence>
<comment type="subcellular location">
    <subcellularLocation>
        <location evidence="1 10">Cytoplasm</location>
    </subcellularLocation>
</comment>
<protein>
    <recommendedName>
        <fullName evidence="4 10">Inositol oxygenase</fullName>
        <ecNumber evidence="4 10">1.13.99.1</ecNumber>
    </recommendedName>
    <alternativeName>
        <fullName evidence="10">Myo-inositol oxygenase</fullName>
    </alternativeName>
</protein>
<keyword evidence="8 10" id="KW-0560">Oxidoreductase</keyword>
<dbReference type="PANTHER" id="PTHR12588:SF12">
    <property type="entry name" value="INOSITOL OXYGENASE 1"/>
    <property type="match status" value="1"/>
</dbReference>
<comment type="catalytic activity">
    <reaction evidence="10">
        <text>myo-inositol + O2 = D-glucuronate + H2O + H(+)</text>
        <dbReference type="Rhea" id="RHEA:23696"/>
        <dbReference type="ChEBI" id="CHEBI:15377"/>
        <dbReference type="ChEBI" id="CHEBI:15378"/>
        <dbReference type="ChEBI" id="CHEBI:15379"/>
        <dbReference type="ChEBI" id="CHEBI:17268"/>
        <dbReference type="ChEBI" id="CHEBI:58720"/>
        <dbReference type="EC" id="1.13.99.1"/>
    </reaction>
</comment>
<reference evidence="12 13" key="1">
    <citation type="submission" date="2021-02" db="EMBL/GenBank/DDBJ databases">
        <title>Plant Genome Project.</title>
        <authorList>
            <person name="Zhang R.-G."/>
        </authorList>
    </citation>
    <scope>NUCLEOTIDE SEQUENCE [LARGE SCALE GENOMIC DNA]</scope>
    <source>
        <tissue evidence="12">Leaves</tissue>
    </source>
</reference>
<feature type="signal peptide" evidence="11">
    <location>
        <begin position="1"/>
        <end position="20"/>
    </location>
</feature>
<keyword evidence="13" id="KW-1185">Reference proteome</keyword>
<proteinExistence type="inferred from homology"/>
<evidence type="ECO:0000256" key="3">
    <source>
        <dbReference type="ARBA" id="ARBA00005286"/>
    </source>
</evidence>
<comment type="cofactor">
    <cofactor evidence="10">
        <name>Fe cation</name>
        <dbReference type="ChEBI" id="CHEBI:24875"/>
    </cofactor>
    <text evidence="10">Binds 2 iron ions per subunit.</text>
</comment>
<accession>A0ABQ8IF99</accession>
<comment type="pathway">
    <text evidence="2 10">Polyol metabolism; myo-inositol degradation into D-glucuronate; D-glucuronate from myo-inositol: step 1/1.</text>
</comment>
<dbReference type="PANTHER" id="PTHR12588">
    <property type="entry name" value="MYOINOSITOL OXYGENASE"/>
    <property type="match status" value="1"/>
</dbReference>
<dbReference type="Proteomes" id="UP000827721">
    <property type="component" value="Unassembled WGS sequence"/>
</dbReference>
<dbReference type="EC" id="1.13.99.1" evidence="4 10"/>
<comment type="caution">
    <text evidence="12">The sequence shown here is derived from an EMBL/GenBank/DDBJ whole genome shotgun (WGS) entry which is preliminary data.</text>
</comment>
<keyword evidence="9 10" id="KW-0408">Iron</keyword>
<evidence type="ECO:0000256" key="6">
    <source>
        <dbReference type="ARBA" id="ARBA00022644"/>
    </source>
</evidence>
<evidence type="ECO:0000256" key="10">
    <source>
        <dbReference type="RuleBase" id="RU367039"/>
    </source>
</evidence>